<keyword evidence="8 13" id="KW-0539">Nucleus</keyword>
<dbReference type="InterPro" id="IPR049619">
    <property type="entry name" value="Lhx1/5_LIM2"/>
</dbReference>
<dbReference type="EMBL" id="JAGFMF010011576">
    <property type="protein sequence ID" value="KAG8520197.1"/>
    <property type="molecule type" value="Genomic_DNA"/>
</dbReference>
<dbReference type="InterPro" id="IPR001781">
    <property type="entry name" value="Znf_LIM"/>
</dbReference>
<dbReference type="GO" id="GO:0000981">
    <property type="term" value="F:DNA-binding transcription factor activity, RNA polymerase II-specific"/>
    <property type="evidence" value="ECO:0007669"/>
    <property type="project" value="InterPro"/>
</dbReference>
<feature type="compositionally biased region" description="Low complexity" evidence="16">
    <location>
        <begin position="241"/>
        <end position="252"/>
    </location>
</feature>
<evidence type="ECO:0000259" key="17">
    <source>
        <dbReference type="PROSITE" id="PS50023"/>
    </source>
</evidence>
<dbReference type="PROSITE" id="PS00478">
    <property type="entry name" value="LIM_DOMAIN_1"/>
    <property type="match status" value="1"/>
</dbReference>
<dbReference type="InterPro" id="IPR050453">
    <property type="entry name" value="LIM_Homeobox_TF"/>
</dbReference>
<keyword evidence="4 14" id="KW-0862">Zinc</keyword>
<evidence type="ECO:0000256" key="9">
    <source>
        <dbReference type="ARBA" id="ARBA00037067"/>
    </source>
</evidence>
<dbReference type="PROSITE" id="PS50023">
    <property type="entry name" value="LIM_DOMAIN_2"/>
    <property type="match status" value="2"/>
</dbReference>
<evidence type="ECO:0000256" key="7">
    <source>
        <dbReference type="ARBA" id="ARBA00023155"/>
    </source>
</evidence>
<organism evidence="19 20">
    <name type="scientific">Galemys pyrenaicus</name>
    <name type="common">Iberian desman</name>
    <name type="synonym">Pyrenean desman</name>
    <dbReference type="NCBI Taxonomy" id="202257"/>
    <lineage>
        <taxon>Eukaryota</taxon>
        <taxon>Metazoa</taxon>
        <taxon>Chordata</taxon>
        <taxon>Craniata</taxon>
        <taxon>Vertebrata</taxon>
        <taxon>Euteleostomi</taxon>
        <taxon>Mammalia</taxon>
        <taxon>Eutheria</taxon>
        <taxon>Laurasiatheria</taxon>
        <taxon>Eulipotyphla</taxon>
        <taxon>Talpidae</taxon>
        <taxon>Galemys</taxon>
    </lineage>
</organism>
<dbReference type="PROSITE" id="PS00027">
    <property type="entry name" value="HOMEOBOX_1"/>
    <property type="match status" value="1"/>
</dbReference>
<feature type="compositionally biased region" description="Basic and acidic residues" evidence="16">
    <location>
        <begin position="255"/>
        <end position="271"/>
    </location>
</feature>
<dbReference type="SUPFAM" id="SSF57716">
    <property type="entry name" value="Glucocorticoid receptor-like (DNA-binding domain)"/>
    <property type="match status" value="2"/>
</dbReference>
<evidence type="ECO:0000256" key="1">
    <source>
        <dbReference type="ARBA" id="ARBA00004123"/>
    </source>
</evidence>
<dbReference type="GO" id="GO:0000977">
    <property type="term" value="F:RNA polymerase II transcription regulatory region sequence-specific DNA binding"/>
    <property type="evidence" value="ECO:0007669"/>
    <property type="project" value="TreeGrafter"/>
</dbReference>
<evidence type="ECO:0000256" key="2">
    <source>
        <dbReference type="ARBA" id="ARBA00022723"/>
    </source>
</evidence>
<evidence type="ECO:0000313" key="20">
    <source>
        <dbReference type="Proteomes" id="UP000700334"/>
    </source>
</evidence>
<dbReference type="SMART" id="SM00389">
    <property type="entry name" value="HOX"/>
    <property type="match status" value="1"/>
</dbReference>
<dbReference type="InterPro" id="IPR049618">
    <property type="entry name" value="Lhx1/5_LIM1"/>
</dbReference>
<dbReference type="GO" id="GO:0030182">
    <property type="term" value="P:neuron differentiation"/>
    <property type="evidence" value="ECO:0007669"/>
    <property type="project" value="TreeGrafter"/>
</dbReference>
<evidence type="ECO:0000313" key="19">
    <source>
        <dbReference type="EMBL" id="KAG8520197.1"/>
    </source>
</evidence>
<evidence type="ECO:0000256" key="12">
    <source>
        <dbReference type="ARBA" id="ARBA00042641"/>
    </source>
</evidence>
<dbReference type="FunFam" id="2.10.110.10:FF:000046">
    <property type="entry name" value="LIM/homeobox protein Lhx1"/>
    <property type="match status" value="1"/>
</dbReference>
<keyword evidence="5 14" id="KW-0440">LIM domain</keyword>
<evidence type="ECO:0000256" key="4">
    <source>
        <dbReference type="ARBA" id="ARBA00022833"/>
    </source>
</evidence>
<dbReference type="FunFam" id="2.10.110.10:FF:000120">
    <property type="entry name" value="Insulin gene enhancer protein ISL-2"/>
    <property type="match status" value="1"/>
</dbReference>
<dbReference type="PANTHER" id="PTHR24208:SF106">
    <property type="entry name" value="LIM_HOMEOBOX PROTEIN LHX1"/>
    <property type="match status" value="1"/>
</dbReference>
<evidence type="ECO:0000256" key="5">
    <source>
        <dbReference type="ARBA" id="ARBA00023038"/>
    </source>
</evidence>
<keyword evidence="20" id="KW-1185">Reference proteome</keyword>
<comment type="caution">
    <text evidence="19">The sequence shown here is derived from an EMBL/GenBank/DDBJ whole genome shotgun (WGS) entry which is preliminary data.</text>
</comment>
<feature type="domain" description="LIM zinc-binding" evidence="17">
    <location>
        <begin position="166"/>
        <end position="228"/>
    </location>
</feature>
<dbReference type="InterPro" id="IPR001356">
    <property type="entry name" value="HD"/>
</dbReference>
<dbReference type="SUPFAM" id="SSF46689">
    <property type="entry name" value="Homeodomain-like"/>
    <property type="match status" value="1"/>
</dbReference>
<evidence type="ECO:0000256" key="16">
    <source>
        <dbReference type="SAM" id="MobiDB-lite"/>
    </source>
</evidence>
<dbReference type="Pfam" id="PF00412">
    <property type="entry name" value="LIM"/>
    <property type="match status" value="2"/>
</dbReference>
<dbReference type="PROSITE" id="PS50071">
    <property type="entry name" value="HOMEOBOX_2"/>
    <property type="match status" value="1"/>
</dbReference>
<keyword evidence="2 14" id="KW-0479">Metal-binding</keyword>
<gene>
    <name evidence="19" type="ORF">J0S82_004160</name>
</gene>
<dbReference type="InterPro" id="IPR017970">
    <property type="entry name" value="Homeobox_CS"/>
</dbReference>
<name>A0A8J6AK18_GALPY</name>
<evidence type="ECO:0000256" key="3">
    <source>
        <dbReference type="ARBA" id="ARBA00022737"/>
    </source>
</evidence>
<evidence type="ECO:0000256" key="10">
    <source>
        <dbReference type="ARBA" id="ARBA00038743"/>
    </source>
</evidence>
<feature type="DNA-binding region" description="Homeobox" evidence="13">
    <location>
        <begin position="284"/>
        <end position="343"/>
    </location>
</feature>
<feature type="region of interest" description="Disordered" evidence="16">
    <location>
        <begin position="397"/>
        <end position="478"/>
    </location>
</feature>
<dbReference type="OrthoDB" id="10068367at2759"/>
<sequence>MRGCAPKRPRVVTEAKMHGQARSCGGVAVPQGPEPRGLHRDTSPHQPPPSRHPFDFQVRVLASTTECISSFGEAGELAPVVFGSQPFSSTCSSLPGSHPTKPKTMVHCAGCKRPILDRFLLNVLDRAWHVKCVQCCECKCNLTEKCFSREGKLYCKNDFFRCFGTKCAGCAQGISPSDLVRRARSKVFHLNCFTCMMCNKQLSTGEELYIIDENKFVCKEDYLSNSSVAKENSLHSATTGSDPSLSPDSQDPSQDDAKDSESANVSDKEGGSNENDDQNLGAKRRGPRTTIKAKQLETLKAAFAATPKPTRHIREQLAQETGLNMRVIQVWFQNRRSKERRMKQLSALGARRHAFFRSPRRMRPLVDRLEPGELIPNGPFSFYGDYQSEYYGPGGNYDFFPQGPPSSQAQTPVDLPFVPSSGPSGTPLGGLEHPLPGHHPSSEAQRFTDILAHPPGDSPSPEPSLPGPLHSMSAEVFGPSPPFSSLSVNGGASYGNHLSHPPEMNEAAVW</sequence>
<dbReference type="InterPro" id="IPR009057">
    <property type="entry name" value="Homeodomain-like_sf"/>
</dbReference>
<keyword evidence="7 13" id="KW-0371">Homeobox</keyword>
<keyword evidence="3" id="KW-0677">Repeat</keyword>
<evidence type="ECO:0000256" key="15">
    <source>
        <dbReference type="RuleBase" id="RU000682"/>
    </source>
</evidence>
<dbReference type="Proteomes" id="UP000700334">
    <property type="component" value="Unassembled WGS sequence"/>
</dbReference>
<feature type="compositionally biased region" description="Low complexity" evidence="16">
    <location>
        <begin position="419"/>
        <end position="431"/>
    </location>
</feature>
<reference evidence="19" key="1">
    <citation type="journal article" date="2021" name="Evol. Appl.">
        <title>The genome of the Pyrenean desman and the effects of bottlenecks and inbreeding on the genomic landscape of an endangered species.</title>
        <authorList>
            <person name="Escoda L."/>
            <person name="Castresana J."/>
        </authorList>
    </citation>
    <scope>NUCLEOTIDE SEQUENCE</scope>
    <source>
        <strain evidence="19">IBE-C5619</strain>
    </source>
</reference>
<feature type="compositionally biased region" description="Basic residues" evidence="16">
    <location>
        <begin position="1"/>
        <end position="10"/>
    </location>
</feature>
<evidence type="ECO:0000256" key="14">
    <source>
        <dbReference type="PROSITE-ProRule" id="PRU00125"/>
    </source>
</evidence>
<evidence type="ECO:0000259" key="18">
    <source>
        <dbReference type="PROSITE" id="PS50071"/>
    </source>
</evidence>
<evidence type="ECO:0000256" key="11">
    <source>
        <dbReference type="ARBA" id="ARBA00040542"/>
    </source>
</evidence>
<evidence type="ECO:0000256" key="8">
    <source>
        <dbReference type="ARBA" id="ARBA00023242"/>
    </source>
</evidence>
<comment type="subunit">
    <text evidence="10">Interacts with LDB1 via the tandem LIM domains.</text>
</comment>
<dbReference type="PANTHER" id="PTHR24208">
    <property type="entry name" value="LIM/HOMEOBOX PROTEIN LHX"/>
    <property type="match status" value="1"/>
</dbReference>
<dbReference type="CDD" id="cd09375">
    <property type="entry name" value="LIM2_Lhx1_Lhx5"/>
    <property type="match status" value="1"/>
</dbReference>
<feature type="domain" description="LIM zinc-binding" evidence="17">
    <location>
        <begin position="106"/>
        <end position="165"/>
    </location>
</feature>
<feature type="region of interest" description="Disordered" evidence="16">
    <location>
        <begin position="232"/>
        <end position="293"/>
    </location>
</feature>
<dbReference type="CDD" id="cd00086">
    <property type="entry name" value="homeodomain"/>
    <property type="match status" value="1"/>
</dbReference>
<evidence type="ECO:0000256" key="13">
    <source>
        <dbReference type="PROSITE-ProRule" id="PRU00108"/>
    </source>
</evidence>
<evidence type="ECO:0000256" key="6">
    <source>
        <dbReference type="ARBA" id="ARBA00023125"/>
    </source>
</evidence>
<accession>A0A8J6AK18</accession>
<dbReference type="FunFam" id="1.10.10.60:FF:000075">
    <property type="entry name" value="LIM/homeobox protein Lhx1"/>
    <property type="match status" value="1"/>
</dbReference>
<comment type="subcellular location">
    <subcellularLocation>
        <location evidence="1 13 15">Nucleus</location>
    </subcellularLocation>
</comment>
<dbReference type="GO" id="GO:0009653">
    <property type="term" value="P:anatomical structure morphogenesis"/>
    <property type="evidence" value="ECO:0007669"/>
    <property type="project" value="UniProtKB-ARBA"/>
</dbReference>
<dbReference type="AlphaFoldDB" id="A0A8J6AK18"/>
<comment type="function">
    <text evidence="9">Potential transcription factor. May play a role in early mesoderm formation and later in lateral mesoderm differentiation and neurogenesis.</text>
</comment>
<feature type="compositionally biased region" description="Pro residues" evidence="16">
    <location>
        <begin position="456"/>
        <end position="466"/>
    </location>
</feature>
<feature type="region of interest" description="Disordered" evidence="16">
    <location>
        <begin position="1"/>
        <end position="52"/>
    </location>
</feature>
<dbReference type="GO" id="GO:0008270">
    <property type="term" value="F:zinc ion binding"/>
    <property type="evidence" value="ECO:0007669"/>
    <property type="project" value="InterPro"/>
</dbReference>
<dbReference type="Gene3D" id="1.10.10.60">
    <property type="entry name" value="Homeodomain-like"/>
    <property type="match status" value="1"/>
</dbReference>
<dbReference type="SMART" id="SM00132">
    <property type="entry name" value="LIM"/>
    <property type="match status" value="2"/>
</dbReference>
<proteinExistence type="predicted"/>
<dbReference type="GO" id="GO:0005634">
    <property type="term" value="C:nucleus"/>
    <property type="evidence" value="ECO:0007669"/>
    <property type="project" value="UniProtKB-SubCell"/>
</dbReference>
<dbReference type="CDD" id="cd09367">
    <property type="entry name" value="LIM1_Lhx1_Lhx5"/>
    <property type="match status" value="1"/>
</dbReference>
<dbReference type="Pfam" id="PF00046">
    <property type="entry name" value="Homeodomain"/>
    <property type="match status" value="1"/>
</dbReference>
<protein>
    <recommendedName>
        <fullName evidence="11">LIM/homeobox protein Lhx1</fullName>
    </recommendedName>
    <alternativeName>
        <fullName evidence="12">Homeobox protein Lim-1</fullName>
    </alternativeName>
</protein>
<feature type="domain" description="Homeobox" evidence="18">
    <location>
        <begin position="282"/>
        <end position="342"/>
    </location>
</feature>
<keyword evidence="6 13" id="KW-0238">DNA-binding</keyword>
<dbReference type="Gene3D" id="2.10.110.10">
    <property type="entry name" value="Cysteine Rich Protein"/>
    <property type="match status" value="2"/>
</dbReference>